<reference evidence="3" key="1">
    <citation type="submission" date="2018-05" db="EMBL/GenBank/DDBJ databases">
        <title>Pedobacter paludis sp. nov., isolated from wetland soil.</title>
        <authorList>
            <person name="Zhang Y."/>
        </authorList>
    </citation>
    <scope>NUCLEOTIDE SEQUENCE [LARGE SCALE GENOMIC DNA]</scope>
    <source>
        <strain evidence="3">R-8</strain>
    </source>
</reference>
<dbReference type="Pfam" id="PF14891">
    <property type="entry name" value="Peptidase_M91"/>
    <property type="match status" value="1"/>
</dbReference>
<feature type="domain" description="DUF6443" evidence="1">
    <location>
        <begin position="71"/>
        <end position="194"/>
    </location>
</feature>
<gene>
    <name evidence="2" type="ORF">DF947_10825</name>
</gene>
<dbReference type="OrthoDB" id="1191296at2"/>
<organism evidence="2 3">
    <name type="scientific">Pedobacter paludis</name>
    <dbReference type="NCBI Taxonomy" id="2203212"/>
    <lineage>
        <taxon>Bacteria</taxon>
        <taxon>Pseudomonadati</taxon>
        <taxon>Bacteroidota</taxon>
        <taxon>Sphingobacteriia</taxon>
        <taxon>Sphingobacteriales</taxon>
        <taxon>Sphingobacteriaceae</taxon>
        <taxon>Pedobacter</taxon>
    </lineage>
</organism>
<dbReference type="RefSeq" id="WP_109929700.1">
    <property type="nucleotide sequence ID" value="NZ_QGNY01000003.1"/>
</dbReference>
<sequence length="1419" mass="157430">MINYRSIFLIQGMLCVLGFWQQNVQAQNIPKSGGPSGVSSDAVPNAFTNTKINYIRIWEPAVTSNIVNVVTDPARTNVEVKQMTDYYDGMGKRIQTVIKGGSSSGNDMVSSVVYDEFGREKYVYLPYAASTSTGKFRPNAFQEQTAFYQGIYPAGSASPGESNFKAELEYEPSPLNRKVKTYAPGYSWAKTGGNRPQITTYAINTVADSVRIWNATPGVPFSPGIYPEGELLENTGTDEGGTRFVEYLDKENRLILRKQQAADAPGTAHMGWLCTYYVYDMYGNQVFVIPPKAVEAIQGTWTISAAVSADLCYRNVFDSRERLIVEKRPGMDSIVNVYNLRDLLILSQNGNQRRDVLWQVHYYDSISRPSMTGILSFGFNREQMQNTIDAYPFDPVNSIPWTDSSSITYKLTHVYYDNYNYPGKKNFVTTDVNKPQAGANPYSETNASVPSTRVKGLITGKNNRIDVTAQTLVTTPYYNDKGRIVQEVAENMRGGLDISNSLYDYKGKLLSTYNRQTNPASTLTPEVRILRKYDYDWMDRNDSITMMINDLPETKSILAVNTFDQLGRPGIKRIGVTGASEQMESFSYKYTVRGWLSGINPDYVDNPTVTSNWFGEQLCYDFGFDSSYFDGQLSGVKWASAGDKVPRAYGLAYDRAKRLTKAYYSQTNGSTWSQTAADYSATMAYDKNGNLTSMSQFGMNGVTKQQIDGLTYTYQGSGNQLKTVVDAVNDPSSILEDFHSPVNSSAQSYFYDSNGNIKRDLNKNIDSIVYNQHNLPAVTYVKGHGTIYNMYSSAGEKLVQMDVDTTTHPDQAIITHYINGSIYRNDTLQSIQQEEGRIRPVYKNGTVSFVFDYFVRDHLGNVRMVLGNQKDTAVYVATMETAASTVENQLFRQINATRLSKPVSYPVDNSTNPNNYVARTNVAAGIRVGPGMALRVKAGDSIAIYSSAVSASTTANTATTLPATMANSVIAAIGGVTLTDGGTKISGPGSALNTKLDGVAYGFIKGLTPGQNDANQPKAYLAFALYDDQYNLVVSGSGVRQVAGDPGTLISLVVSKMPIEKTGVLNIWTCNESSENVYFDNLTVTHLSGRLLEETHYYPYGQKMFGLSSGMLRNNYTENRYKFNSIEYNQSFGINQYDAFFRTLDGIGRFNQFDPKSNKSISPYTPMNGNPMMYSDRLGDTIAIAFSVKGKPVEIIYQKDGRVTNRDGSEYLGKMDYFAKQSKRGLDQLRKSKTGQQVINRLTTYQKTITIKSNTKRPGGSNGDAFIATDGNASYAMGLILKNGWKQLNMDGSGGDVYWDPAGQGVQLANGDVDINPVTELGHELFHAYEASYGISSNDEETPQELSPSEYRASYFENMLRQEFNKPLRGIYGHQFNGTVYNIQLLHPNGSPIYVPPYPFKILGPQLLSIPILTPIFVK</sequence>
<name>A0A317F1W5_9SPHI</name>
<dbReference type="Proteomes" id="UP000245391">
    <property type="component" value="Unassembled WGS sequence"/>
</dbReference>
<dbReference type="Gene3D" id="2.180.10.10">
    <property type="entry name" value="RHS repeat-associated core"/>
    <property type="match status" value="2"/>
</dbReference>
<keyword evidence="3" id="KW-1185">Reference proteome</keyword>
<comment type="caution">
    <text evidence="2">The sequence shown here is derived from an EMBL/GenBank/DDBJ whole genome shotgun (WGS) entry which is preliminary data.</text>
</comment>
<evidence type="ECO:0000313" key="2">
    <source>
        <dbReference type="EMBL" id="PWS32253.1"/>
    </source>
</evidence>
<evidence type="ECO:0000313" key="3">
    <source>
        <dbReference type="Proteomes" id="UP000245391"/>
    </source>
</evidence>
<dbReference type="InterPro" id="IPR028208">
    <property type="entry name" value="Effector_pro_NleD-like"/>
</dbReference>
<accession>A0A317F1W5</accession>
<protein>
    <recommendedName>
        <fullName evidence="1">DUF6443 domain-containing protein</fullName>
    </recommendedName>
</protein>
<evidence type="ECO:0000259" key="1">
    <source>
        <dbReference type="Pfam" id="PF20041"/>
    </source>
</evidence>
<dbReference type="Pfam" id="PF20041">
    <property type="entry name" value="DUF6443"/>
    <property type="match status" value="1"/>
</dbReference>
<proteinExistence type="predicted"/>
<dbReference type="InterPro" id="IPR045619">
    <property type="entry name" value="DUF6443"/>
</dbReference>
<dbReference type="EMBL" id="QGNY01000003">
    <property type="protein sequence ID" value="PWS32253.1"/>
    <property type="molecule type" value="Genomic_DNA"/>
</dbReference>